<keyword evidence="2" id="KW-1185">Reference proteome</keyword>
<accession>A0A8T0RPY8</accession>
<dbReference type="EMBL" id="CM029046">
    <property type="protein sequence ID" value="KAG2586623.1"/>
    <property type="molecule type" value="Genomic_DNA"/>
</dbReference>
<name>A0A8T0RPY8_PANVG</name>
<reference evidence="1" key="1">
    <citation type="submission" date="2020-05" db="EMBL/GenBank/DDBJ databases">
        <title>WGS assembly of Panicum virgatum.</title>
        <authorList>
            <person name="Lovell J.T."/>
            <person name="Jenkins J."/>
            <person name="Shu S."/>
            <person name="Juenger T.E."/>
            <person name="Schmutz J."/>
        </authorList>
    </citation>
    <scope>NUCLEOTIDE SEQUENCE</scope>
    <source>
        <strain evidence="1">AP13</strain>
    </source>
</reference>
<gene>
    <name evidence="1" type="ORF">PVAP13_5NG063300</name>
</gene>
<evidence type="ECO:0000313" key="2">
    <source>
        <dbReference type="Proteomes" id="UP000823388"/>
    </source>
</evidence>
<evidence type="ECO:0000313" key="1">
    <source>
        <dbReference type="EMBL" id="KAG2586623.1"/>
    </source>
</evidence>
<sequence>MATCRVHGPPDLFWEMKLLSQSCVAYLEEFSPLNYIYKVRCQSTQSLHTSAALTIFIVQCFKVNGHQNGLFQGKFRLC</sequence>
<organism evidence="1 2">
    <name type="scientific">Panicum virgatum</name>
    <name type="common">Blackwell switchgrass</name>
    <dbReference type="NCBI Taxonomy" id="38727"/>
    <lineage>
        <taxon>Eukaryota</taxon>
        <taxon>Viridiplantae</taxon>
        <taxon>Streptophyta</taxon>
        <taxon>Embryophyta</taxon>
        <taxon>Tracheophyta</taxon>
        <taxon>Spermatophyta</taxon>
        <taxon>Magnoliopsida</taxon>
        <taxon>Liliopsida</taxon>
        <taxon>Poales</taxon>
        <taxon>Poaceae</taxon>
        <taxon>PACMAD clade</taxon>
        <taxon>Panicoideae</taxon>
        <taxon>Panicodae</taxon>
        <taxon>Paniceae</taxon>
        <taxon>Panicinae</taxon>
        <taxon>Panicum</taxon>
        <taxon>Panicum sect. Hiantes</taxon>
    </lineage>
</organism>
<dbReference type="Proteomes" id="UP000823388">
    <property type="component" value="Chromosome 5N"/>
</dbReference>
<protein>
    <submittedName>
        <fullName evidence="1">Uncharacterized protein</fullName>
    </submittedName>
</protein>
<proteinExistence type="predicted"/>
<comment type="caution">
    <text evidence="1">The sequence shown here is derived from an EMBL/GenBank/DDBJ whole genome shotgun (WGS) entry which is preliminary data.</text>
</comment>
<dbReference type="AlphaFoldDB" id="A0A8T0RPY8"/>